<evidence type="ECO:0000256" key="1">
    <source>
        <dbReference type="SAM" id="Phobius"/>
    </source>
</evidence>
<evidence type="ECO:0000313" key="2">
    <source>
        <dbReference type="EMBL" id="KAF7344385.1"/>
    </source>
</evidence>
<keyword evidence="1" id="KW-1133">Transmembrane helix</keyword>
<gene>
    <name evidence="2" type="ORF">MSAN_01919700</name>
</gene>
<evidence type="ECO:0000313" key="3">
    <source>
        <dbReference type="Proteomes" id="UP000623467"/>
    </source>
</evidence>
<dbReference type="AlphaFoldDB" id="A0A8H6XMF1"/>
<protein>
    <submittedName>
        <fullName evidence="2">Uncharacterized protein</fullName>
    </submittedName>
</protein>
<dbReference type="Proteomes" id="UP000623467">
    <property type="component" value="Unassembled WGS sequence"/>
</dbReference>
<reference evidence="2" key="1">
    <citation type="submission" date="2020-05" db="EMBL/GenBank/DDBJ databases">
        <title>Mycena genomes resolve the evolution of fungal bioluminescence.</title>
        <authorList>
            <person name="Tsai I.J."/>
        </authorList>
    </citation>
    <scope>NUCLEOTIDE SEQUENCE</scope>
    <source>
        <strain evidence="2">160909Yilan</strain>
    </source>
</reference>
<keyword evidence="1" id="KW-0812">Transmembrane</keyword>
<name>A0A8H6XMF1_9AGAR</name>
<dbReference type="EMBL" id="JACAZH010000021">
    <property type="protein sequence ID" value="KAF7344385.1"/>
    <property type="molecule type" value="Genomic_DNA"/>
</dbReference>
<keyword evidence="3" id="KW-1185">Reference proteome</keyword>
<keyword evidence="1" id="KW-0472">Membrane</keyword>
<proteinExistence type="predicted"/>
<comment type="caution">
    <text evidence="2">The sequence shown here is derived from an EMBL/GenBank/DDBJ whole genome shotgun (WGS) entry which is preliminary data.</text>
</comment>
<sequence>MLLPGALHGLSDPRPYFNGCILLAVTLSPSQPPLTLIPMIPVSPSPPPHRLLSRFWPWVLFAISMVVFFGWRRMTAGRTTWVVPPDNALIREKPKLWDVWSPRDQPLNAPRAEWCNIQPLSATVWDHTPRPTPPNNVPPPHHSLAAAALAHLRRRYRRRTSQDGTLLDAKVNCDESLVRLQIAVTIAMPCPDVIREESRTELDDDEPPLEYCIGLYEMPWKKTH</sequence>
<organism evidence="2 3">
    <name type="scientific">Mycena sanguinolenta</name>
    <dbReference type="NCBI Taxonomy" id="230812"/>
    <lineage>
        <taxon>Eukaryota</taxon>
        <taxon>Fungi</taxon>
        <taxon>Dikarya</taxon>
        <taxon>Basidiomycota</taxon>
        <taxon>Agaricomycotina</taxon>
        <taxon>Agaricomycetes</taxon>
        <taxon>Agaricomycetidae</taxon>
        <taxon>Agaricales</taxon>
        <taxon>Marasmiineae</taxon>
        <taxon>Mycenaceae</taxon>
        <taxon>Mycena</taxon>
    </lineage>
</organism>
<feature type="transmembrane region" description="Helical" evidence="1">
    <location>
        <begin position="55"/>
        <end position="71"/>
    </location>
</feature>
<accession>A0A8H6XMF1</accession>
<dbReference type="OrthoDB" id="2972750at2759"/>